<evidence type="ECO:0000256" key="1">
    <source>
        <dbReference type="SAM" id="Phobius"/>
    </source>
</evidence>
<dbReference type="AlphaFoldDB" id="A0A7W9WA11"/>
<dbReference type="PANTHER" id="PTHR43471">
    <property type="entry name" value="ABC TRANSPORTER PERMEASE"/>
    <property type="match status" value="1"/>
</dbReference>
<dbReference type="Pfam" id="PF12679">
    <property type="entry name" value="ABC2_membrane_2"/>
    <property type="match status" value="1"/>
</dbReference>
<protein>
    <submittedName>
        <fullName evidence="2">ABC-type transport system involved in multi-copper enzyme maturation permease subunit</fullName>
    </submittedName>
</protein>
<evidence type="ECO:0000313" key="2">
    <source>
        <dbReference type="EMBL" id="MBB6053805.1"/>
    </source>
</evidence>
<feature type="transmembrane region" description="Helical" evidence="1">
    <location>
        <begin position="29"/>
        <end position="51"/>
    </location>
</feature>
<feature type="transmembrane region" description="Helical" evidence="1">
    <location>
        <begin position="108"/>
        <end position="129"/>
    </location>
</feature>
<gene>
    <name evidence="2" type="ORF">HNQ39_005647</name>
</gene>
<dbReference type="EMBL" id="JACHGW010000008">
    <property type="protein sequence ID" value="MBB6053805.1"/>
    <property type="molecule type" value="Genomic_DNA"/>
</dbReference>
<dbReference type="Proteomes" id="UP000520814">
    <property type="component" value="Unassembled WGS sequence"/>
</dbReference>
<reference evidence="2 3" key="1">
    <citation type="submission" date="2020-08" db="EMBL/GenBank/DDBJ databases">
        <title>Genomic Encyclopedia of Type Strains, Phase IV (KMG-IV): sequencing the most valuable type-strain genomes for metagenomic binning, comparative biology and taxonomic classification.</title>
        <authorList>
            <person name="Goeker M."/>
        </authorList>
    </citation>
    <scope>NUCLEOTIDE SEQUENCE [LARGE SCALE GENOMIC DNA]</scope>
    <source>
        <strain evidence="2 3">DSM 23562</strain>
    </source>
</reference>
<keyword evidence="1" id="KW-0472">Membrane</keyword>
<feature type="transmembrane region" description="Helical" evidence="1">
    <location>
        <begin position="240"/>
        <end position="260"/>
    </location>
</feature>
<evidence type="ECO:0000313" key="3">
    <source>
        <dbReference type="Proteomes" id="UP000520814"/>
    </source>
</evidence>
<accession>A0A7W9WA11</accession>
<organism evidence="2 3">
    <name type="scientific">Armatimonas rosea</name>
    <dbReference type="NCBI Taxonomy" id="685828"/>
    <lineage>
        <taxon>Bacteria</taxon>
        <taxon>Bacillati</taxon>
        <taxon>Armatimonadota</taxon>
        <taxon>Armatimonadia</taxon>
        <taxon>Armatimonadales</taxon>
        <taxon>Armatimonadaceae</taxon>
        <taxon>Armatimonas</taxon>
    </lineage>
</organism>
<dbReference type="RefSeq" id="WP_184203892.1">
    <property type="nucleotide sequence ID" value="NZ_JACHGW010000008.1"/>
</dbReference>
<name>A0A7W9WA11_ARMRO</name>
<keyword evidence="1" id="KW-1133">Transmembrane helix</keyword>
<feature type="transmembrane region" description="Helical" evidence="1">
    <location>
        <begin position="63"/>
        <end position="87"/>
    </location>
</feature>
<sequence length="272" mass="29744">MSVFTENPVLYKEITTRFQLRRQSKANRIVIYCIVGLVIPLFYWFSLRAILYSQTGARDAFGMFLTVFETSLVVLLTPAMLASTITIEREKQTWNALLLSKLTHTEIVGGKFIGGLLPTLATLLVFFPLNIAAACVGTVTLAQFVLAHVLLLATTFFYGALGMFCSWACRRTQVATATAAGTVAFLVLGSPLALSLWQSVAGYNSYGRDATLSFMPLWSNPYYAMTELTMNQSNDIHPEVAVLLTLGSLVGAVLLLVAITRKLAHGPKEMSA</sequence>
<dbReference type="PANTHER" id="PTHR43471:SF12">
    <property type="entry name" value="HYPOTHETICAL MEMBRANE PROTEIN, CONSERVED"/>
    <property type="match status" value="1"/>
</dbReference>
<proteinExistence type="predicted"/>
<comment type="caution">
    <text evidence="2">The sequence shown here is derived from an EMBL/GenBank/DDBJ whole genome shotgun (WGS) entry which is preliminary data.</text>
</comment>
<keyword evidence="3" id="KW-1185">Reference proteome</keyword>
<dbReference type="GO" id="GO:0005886">
    <property type="term" value="C:plasma membrane"/>
    <property type="evidence" value="ECO:0007669"/>
    <property type="project" value="UniProtKB-SubCell"/>
</dbReference>
<feature type="transmembrane region" description="Helical" evidence="1">
    <location>
        <begin position="174"/>
        <end position="197"/>
    </location>
</feature>
<keyword evidence="1" id="KW-0812">Transmembrane</keyword>
<feature type="transmembrane region" description="Helical" evidence="1">
    <location>
        <begin position="141"/>
        <end position="162"/>
    </location>
</feature>
<dbReference type="GO" id="GO:0140359">
    <property type="term" value="F:ABC-type transporter activity"/>
    <property type="evidence" value="ECO:0007669"/>
    <property type="project" value="InterPro"/>
</dbReference>